<evidence type="ECO:0000259" key="3">
    <source>
        <dbReference type="PROSITE" id="PS50924"/>
    </source>
</evidence>
<dbReference type="Pfam" id="PF00990">
    <property type="entry name" value="GGDEF"/>
    <property type="match status" value="1"/>
</dbReference>
<feature type="transmembrane region" description="Helical" evidence="1">
    <location>
        <begin position="172"/>
        <end position="194"/>
    </location>
</feature>
<dbReference type="OrthoDB" id="9759607at2"/>
<dbReference type="SUPFAM" id="SSF55073">
    <property type="entry name" value="Nucleotide cyclase"/>
    <property type="match status" value="1"/>
</dbReference>
<organism evidence="4 5">
    <name type="scientific">Domibacillus antri</name>
    <dbReference type="NCBI Taxonomy" id="1714264"/>
    <lineage>
        <taxon>Bacteria</taxon>
        <taxon>Bacillati</taxon>
        <taxon>Bacillota</taxon>
        <taxon>Bacilli</taxon>
        <taxon>Bacillales</taxon>
        <taxon>Bacillaceae</taxon>
        <taxon>Domibacillus</taxon>
    </lineage>
</organism>
<feature type="transmembrane region" description="Helical" evidence="1">
    <location>
        <begin position="7"/>
        <end position="28"/>
    </location>
</feature>
<name>A0A1Q8Q8E9_9BACI</name>
<dbReference type="Pfam" id="PF03707">
    <property type="entry name" value="MHYT"/>
    <property type="match status" value="2"/>
</dbReference>
<dbReference type="InterPro" id="IPR005330">
    <property type="entry name" value="MHYT_dom"/>
</dbReference>
<evidence type="ECO:0008006" key="6">
    <source>
        <dbReference type="Google" id="ProtNLM"/>
    </source>
</evidence>
<keyword evidence="1" id="KW-1133">Transmembrane helix</keyword>
<feature type="domain" description="MHYT" evidence="3">
    <location>
        <begin position="1"/>
        <end position="155"/>
    </location>
</feature>
<dbReference type="PANTHER" id="PTHR35152">
    <property type="entry name" value="DOMAIN SIGNALLING PROTEIN, PUTATIVE (AFU_ORTHOLOGUE AFUA_5G11310)-RELATED"/>
    <property type="match status" value="1"/>
</dbReference>
<feature type="domain" description="GGDEF" evidence="2">
    <location>
        <begin position="230"/>
        <end position="278"/>
    </location>
</feature>
<dbReference type="InterPro" id="IPR029787">
    <property type="entry name" value="Nucleotide_cyclase"/>
</dbReference>
<dbReference type="RefSeq" id="WP_075397296.1">
    <property type="nucleotide sequence ID" value="NZ_MSDU01000006.1"/>
</dbReference>
<gene>
    <name evidence="4" type="ORF">BTO30_03295</name>
</gene>
<dbReference type="NCBIfam" id="TIGR00254">
    <property type="entry name" value="GGDEF"/>
    <property type="match status" value="1"/>
</dbReference>
<feature type="transmembrane region" description="Helical" evidence="1">
    <location>
        <begin position="127"/>
        <end position="147"/>
    </location>
</feature>
<sequence>MADNDGHFIGLTIWTMHFVSMMSFSLPIPIEYKIPFTIASIIPAVLAAYAAFYTLYKLKRRWWTFSAASIITGFGVVLMHYSGMAAIIVDAKIVYDSMYILLSVVIAAAAAYSAIQFFNYFMHKRGIFWKIITSLLLGSAISGMHYIGMQSADFYVPEGFTYLHQDHSTPGLFIALIILPIGMIFIFMTALSVLDRKTAIQLAYTDDLTNLPNRRGLEQFIHTRTVPLNLPIAVVIIDIDNFKRVNETYGYESGNKFALAIPGTFSRQEIRTLLAKQY</sequence>
<dbReference type="Gene3D" id="3.30.70.270">
    <property type="match status" value="1"/>
</dbReference>
<dbReference type="PANTHER" id="PTHR35152:SF1">
    <property type="entry name" value="DOMAIN SIGNALLING PROTEIN, PUTATIVE (AFU_ORTHOLOGUE AFUA_5G11310)-RELATED"/>
    <property type="match status" value="1"/>
</dbReference>
<evidence type="ECO:0000313" key="4">
    <source>
        <dbReference type="EMBL" id="OLN23608.1"/>
    </source>
</evidence>
<feature type="transmembrane region" description="Helical" evidence="1">
    <location>
        <begin position="93"/>
        <end position="115"/>
    </location>
</feature>
<dbReference type="PROSITE" id="PS50887">
    <property type="entry name" value="GGDEF"/>
    <property type="match status" value="1"/>
</dbReference>
<feature type="transmembrane region" description="Helical" evidence="1">
    <location>
        <begin position="62"/>
        <end position="81"/>
    </location>
</feature>
<evidence type="ECO:0000259" key="2">
    <source>
        <dbReference type="PROSITE" id="PS50887"/>
    </source>
</evidence>
<dbReference type="GO" id="GO:0016020">
    <property type="term" value="C:membrane"/>
    <property type="evidence" value="ECO:0007669"/>
    <property type="project" value="UniProtKB-UniRule"/>
</dbReference>
<proteinExistence type="predicted"/>
<reference evidence="4 5" key="1">
    <citation type="submission" date="2016-12" db="EMBL/GenBank/DDBJ databases">
        <title>Domibacillus antri genome sequencing.</title>
        <authorList>
            <person name="Verma A."/>
            <person name="Krishnamurthi S."/>
        </authorList>
    </citation>
    <scope>NUCLEOTIDE SEQUENCE [LARGE SCALE GENOMIC DNA]</scope>
    <source>
        <strain evidence="4 5">XD80</strain>
    </source>
</reference>
<accession>A0A1Q8Q8E9</accession>
<evidence type="ECO:0000313" key="5">
    <source>
        <dbReference type="Proteomes" id="UP000185568"/>
    </source>
</evidence>
<dbReference type="EMBL" id="MSDU01000006">
    <property type="protein sequence ID" value="OLN23608.1"/>
    <property type="molecule type" value="Genomic_DNA"/>
</dbReference>
<dbReference type="PROSITE" id="PS50924">
    <property type="entry name" value="MHYT"/>
    <property type="match status" value="1"/>
</dbReference>
<dbReference type="STRING" id="1714264.BTO30_03295"/>
<dbReference type="InterPro" id="IPR043128">
    <property type="entry name" value="Rev_trsase/Diguanyl_cyclase"/>
</dbReference>
<dbReference type="InterPro" id="IPR000160">
    <property type="entry name" value="GGDEF_dom"/>
</dbReference>
<evidence type="ECO:0000256" key="1">
    <source>
        <dbReference type="PROSITE-ProRule" id="PRU00244"/>
    </source>
</evidence>
<keyword evidence="5" id="KW-1185">Reference proteome</keyword>
<feature type="transmembrane region" description="Helical" evidence="1">
    <location>
        <begin position="34"/>
        <end position="55"/>
    </location>
</feature>
<keyword evidence="1" id="KW-0812">Transmembrane</keyword>
<dbReference type="AlphaFoldDB" id="A0A1Q8Q8E9"/>
<protein>
    <recommendedName>
        <fullName evidence="6">GGDEF domain-containing protein</fullName>
    </recommendedName>
</protein>
<keyword evidence="1" id="KW-0472">Membrane</keyword>
<comment type="caution">
    <text evidence="4">The sequence shown here is derived from an EMBL/GenBank/DDBJ whole genome shotgun (WGS) entry which is preliminary data.</text>
</comment>
<dbReference type="Proteomes" id="UP000185568">
    <property type="component" value="Unassembled WGS sequence"/>
</dbReference>